<dbReference type="AlphaFoldDB" id="A0A9D4Q558"/>
<evidence type="ECO:0000313" key="3">
    <source>
        <dbReference type="Proteomes" id="UP000821837"/>
    </source>
</evidence>
<feature type="region of interest" description="Disordered" evidence="1">
    <location>
        <begin position="49"/>
        <end position="75"/>
    </location>
</feature>
<reference evidence="2" key="2">
    <citation type="submission" date="2021-09" db="EMBL/GenBank/DDBJ databases">
        <authorList>
            <person name="Jia N."/>
            <person name="Wang J."/>
            <person name="Shi W."/>
            <person name="Du L."/>
            <person name="Sun Y."/>
            <person name="Zhan W."/>
            <person name="Jiang J."/>
            <person name="Wang Q."/>
            <person name="Zhang B."/>
            <person name="Ji P."/>
            <person name="Sakyi L.B."/>
            <person name="Cui X."/>
            <person name="Yuan T."/>
            <person name="Jiang B."/>
            <person name="Yang W."/>
            <person name="Lam T.T.-Y."/>
            <person name="Chang Q."/>
            <person name="Ding S."/>
            <person name="Wang X."/>
            <person name="Zhu J."/>
            <person name="Ruan X."/>
            <person name="Zhao L."/>
            <person name="Wei J."/>
            <person name="Que T."/>
            <person name="Du C."/>
            <person name="Cheng J."/>
            <person name="Dai P."/>
            <person name="Han X."/>
            <person name="Huang E."/>
            <person name="Gao Y."/>
            <person name="Liu J."/>
            <person name="Shao H."/>
            <person name="Ye R."/>
            <person name="Li L."/>
            <person name="Wei W."/>
            <person name="Wang X."/>
            <person name="Wang C."/>
            <person name="Huo Q."/>
            <person name="Li W."/>
            <person name="Guo W."/>
            <person name="Chen H."/>
            <person name="Chen S."/>
            <person name="Zhou L."/>
            <person name="Zhou L."/>
            <person name="Ni X."/>
            <person name="Tian J."/>
            <person name="Zhou Y."/>
            <person name="Sheng Y."/>
            <person name="Liu T."/>
            <person name="Pan Y."/>
            <person name="Xia L."/>
            <person name="Li J."/>
            <person name="Zhao F."/>
            <person name="Cao W."/>
        </authorList>
    </citation>
    <scope>NUCLEOTIDE SEQUENCE</scope>
    <source>
        <strain evidence="2">Rsan-2018</strain>
        <tissue evidence="2">Larvae</tissue>
    </source>
</reference>
<feature type="compositionally biased region" description="Basic and acidic residues" evidence="1">
    <location>
        <begin position="53"/>
        <end position="75"/>
    </location>
</feature>
<name>A0A9D4Q558_RHISA</name>
<evidence type="ECO:0000313" key="2">
    <source>
        <dbReference type="EMBL" id="KAH7968241.1"/>
    </source>
</evidence>
<feature type="compositionally biased region" description="Basic and acidic residues" evidence="1">
    <location>
        <begin position="112"/>
        <end position="127"/>
    </location>
</feature>
<comment type="caution">
    <text evidence="2">The sequence shown here is derived from an EMBL/GenBank/DDBJ whole genome shotgun (WGS) entry which is preliminary data.</text>
</comment>
<dbReference type="EMBL" id="JABSTV010001248">
    <property type="protein sequence ID" value="KAH7968241.1"/>
    <property type="molecule type" value="Genomic_DNA"/>
</dbReference>
<sequence>MDSTTTRKRARHASDDDGPTGPCKQAVIAASAPLSPEVRDRQRHRLLLLARDTGGRARGGSEERAEEAQAEEKAEAAASQLYGSYIRGPSSTEVSYHLGRPAFAQASPPAEGDFKARPRGELRSSERRYTEVLSSAVVAARKRRRTRAAPPSFERKTESFEGEAWCVNRVAAARSEGWAPRPTWRCSDGIAQELRASLTPRERPRPLEEEGNSEKGGLQSRSRSLVAWTRQSAVGI</sequence>
<feature type="region of interest" description="Disordered" evidence="1">
    <location>
        <begin position="195"/>
        <end position="236"/>
    </location>
</feature>
<gene>
    <name evidence="2" type="ORF">HPB52_007172</name>
</gene>
<reference evidence="2" key="1">
    <citation type="journal article" date="2020" name="Cell">
        <title>Large-Scale Comparative Analyses of Tick Genomes Elucidate Their Genetic Diversity and Vector Capacities.</title>
        <authorList>
            <consortium name="Tick Genome and Microbiome Consortium (TIGMIC)"/>
            <person name="Jia N."/>
            <person name="Wang J."/>
            <person name="Shi W."/>
            <person name="Du L."/>
            <person name="Sun Y."/>
            <person name="Zhan W."/>
            <person name="Jiang J.F."/>
            <person name="Wang Q."/>
            <person name="Zhang B."/>
            <person name="Ji P."/>
            <person name="Bell-Sakyi L."/>
            <person name="Cui X.M."/>
            <person name="Yuan T.T."/>
            <person name="Jiang B.G."/>
            <person name="Yang W.F."/>
            <person name="Lam T.T."/>
            <person name="Chang Q.C."/>
            <person name="Ding S.J."/>
            <person name="Wang X.J."/>
            <person name="Zhu J.G."/>
            <person name="Ruan X.D."/>
            <person name="Zhao L."/>
            <person name="Wei J.T."/>
            <person name="Ye R.Z."/>
            <person name="Que T.C."/>
            <person name="Du C.H."/>
            <person name="Zhou Y.H."/>
            <person name="Cheng J.X."/>
            <person name="Dai P.F."/>
            <person name="Guo W.B."/>
            <person name="Han X.H."/>
            <person name="Huang E.J."/>
            <person name="Li L.F."/>
            <person name="Wei W."/>
            <person name="Gao Y.C."/>
            <person name="Liu J.Z."/>
            <person name="Shao H.Z."/>
            <person name="Wang X."/>
            <person name="Wang C.C."/>
            <person name="Yang T.C."/>
            <person name="Huo Q.B."/>
            <person name="Li W."/>
            <person name="Chen H.Y."/>
            <person name="Chen S.E."/>
            <person name="Zhou L.G."/>
            <person name="Ni X.B."/>
            <person name="Tian J.H."/>
            <person name="Sheng Y."/>
            <person name="Liu T."/>
            <person name="Pan Y.S."/>
            <person name="Xia L.Y."/>
            <person name="Li J."/>
            <person name="Zhao F."/>
            <person name="Cao W.C."/>
        </authorList>
    </citation>
    <scope>NUCLEOTIDE SEQUENCE</scope>
    <source>
        <strain evidence="2">Rsan-2018</strain>
    </source>
</reference>
<evidence type="ECO:0000256" key="1">
    <source>
        <dbReference type="SAM" id="MobiDB-lite"/>
    </source>
</evidence>
<feature type="compositionally biased region" description="Basic residues" evidence="1">
    <location>
        <begin position="1"/>
        <end position="11"/>
    </location>
</feature>
<accession>A0A9D4Q558</accession>
<protein>
    <submittedName>
        <fullName evidence="2">Uncharacterized protein</fullName>
    </submittedName>
</protein>
<organism evidence="2 3">
    <name type="scientific">Rhipicephalus sanguineus</name>
    <name type="common">Brown dog tick</name>
    <name type="synonym">Ixodes sanguineus</name>
    <dbReference type="NCBI Taxonomy" id="34632"/>
    <lineage>
        <taxon>Eukaryota</taxon>
        <taxon>Metazoa</taxon>
        <taxon>Ecdysozoa</taxon>
        <taxon>Arthropoda</taxon>
        <taxon>Chelicerata</taxon>
        <taxon>Arachnida</taxon>
        <taxon>Acari</taxon>
        <taxon>Parasitiformes</taxon>
        <taxon>Ixodida</taxon>
        <taxon>Ixodoidea</taxon>
        <taxon>Ixodidae</taxon>
        <taxon>Rhipicephalinae</taxon>
        <taxon>Rhipicephalus</taxon>
        <taxon>Rhipicephalus</taxon>
    </lineage>
</organism>
<proteinExistence type="predicted"/>
<keyword evidence="3" id="KW-1185">Reference proteome</keyword>
<feature type="compositionally biased region" description="Polar residues" evidence="1">
    <location>
        <begin position="219"/>
        <end position="236"/>
    </location>
</feature>
<feature type="region of interest" description="Disordered" evidence="1">
    <location>
        <begin position="1"/>
        <end position="24"/>
    </location>
</feature>
<dbReference type="Proteomes" id="UP000821837">
    <property type="component" value="Unassembled WGS sequence"/>
</dbReference>
<feature type="region of interest" description="Disordered" evidence="1">
    <location>
        <begin position="97"/>
        <end position="127"/>
    </location>
</feature>